<organism evidence="2 3">
    <name type="scientific">Desulfoprunum benzoelyticum</name>
    <dbReference type="NCBI Taxonomy" id="1506996"/>
    <lineage>
        <taxon>Bacteria</taxon>
        <taxon>Pseudomonadati</taxon>
        <taxon>Thermodesulfobacteriota</taxon>
        <taxon>Desulfobulbia</taxon>
        <taxon>Desulfobulbales</taxon>
        <taxon>Desulfobulbaceae</taxon>
        <taxon>Desulfoprunum</taxon>
    </lineage>
</organism>
<comment type="caution">
    <text evidence="2">The sequence shown here is derived from an EMBL/GenBank/DDBJ whole genome shotgun (WGS) entry which is preliminary data.</text>
</comment>
<feature type="domain" description="CULT" evidence="1">
    <location>
        <begin position="52"/>
        <end position="152"/>
    </location>
</feature>
<dbReference type="PROSITE" id="PS51788">
    <property type="entry name" value="CULT"/>
    <property type="match status" value="1"/>
</dbReference>
<dbReference type="RefSeq" id="WP_183349002.1">
    <property type="nucleotide sequence ID" value="NZ_JACHEO010000003.1"/>
</dbReference>
<accession>A0A840UNJ1</accession>
<gene>
    <name evidence="2" type="ORF">HNQ81_001055</name>
</gene>
<evidence type="ECO:0000313" key="2">
    <source>
        <dbReference type="EMBL" id="MBB5347342.1"/>
    </source>
</evidence>
<evidence type="ECO:0000259" key="1">
    <source>
        <dbReference type="PROSITE" id="PS51788"/>
    </source>
</evidence>
<dbReference type="AlphaFoldDB" id="A0A840UNJ1"/>
<dbReference type="InterPro" id="IPR034750">
    <property type="entry name" value="CULT"/>
</dbReference>
<dbReference type="CDD" id="cd15777">
    <property type="entry name" value="CRBN_C_like"/>
    <property type="match status" value="1"/>
</dbReference>
<proteinExistence type="predicted"/>
<sequence>MDRENLIDGAGRPHRSIHGGDRRRYLLRELPAGGWEADVLAADREEDRAEEDPGVSCRVCAHRITGDTDRIAVNGSHTHTFFNPAGLLFELGCFRRAPGCLVSGEASDQFTWFAGYLWRPAFCAYCAAHLGWRFEKEGHAFFSLILANLHNG</sequence>
<keyword evidence="3" id="KW-1185">Reference proteome</keyword>
<dbReference type="Proteomes" id="UP000539642">
    <property type="component" value="Unassembled WGS sequence"/>
</dbReference>
<dbReference type="EMBL" id="JACHEO010000003">
    <property type="protein sequence ID" value="MBB5347342.1"/>
    <property type="molecule type" value="Genomic_DNA"/>
</dbReference>
<reference evidence="2 3" key="1">
    <citation type="submission" date="2020-08" db="EMBL/GenBank/DDBJ databases">
        <title>Genomic Encyclopedia of Type Strains, Phase IV (KMG-IV): sequencing the most valuable type-strain genomes for metagenomic binning, comparative biology and taxonomic classification.</title>
        <authorList>
            <person name="Goeker M."/>
        </authorList>
    </citation>
    <scope>NUCLEOTIDE SEQUENCE [LARGE SCALE GENOMIC DNA]</scope>
    <source>
        <strain evidence="2 3">DSM 28570</strain>
    </source>
</reference>
<evidence type="ECO:0000313" key="3">
    <source>
        <dbReference type="Proteomes" id="UP000539642"/>
    </source>
</evidence>
<protein>
    <recommendedName>
        <fullName evidence="1">CULT domain-containing protein</fullName>
    </recommendedName>
</protein>
<dbReference type="Gene3D" id="2.170.150.20">
    <property type="entry name" value="Peptide methionine sulfoxide reductase"/>
    <property type="match status" value="1"/>
</dbReference>
<name>A0A840UNJ1_9BACT</name>